<evidence type="ECO:0000256" key="7">
    <source>
        <dbReference type="ARBA" id="ARBA00022989"/>
    </source>
</evidence>
<keyword evidence="6" id="KW-0735">Signal-anchor</keyword>
<dbReference type="PANTHER" id="PTHR21320">
    <property type="entry name" value="CYTOCHROME C OXIDASE ASSEMBLY PROTEIN COX11-RELATED"/>
    <property type="match status" value="1"/>
</dbReference>
<evidence type="ECO:0000256" key="3">
    <source>
        <dbReference type="ARBA" id="ARBA00009620"/>
    </source>
</evidence>
<dbReference type="PANTHER" id="PTHR21320:SF3">
    <property type="entry name" value="CYTOCHROME C OXIDASE ASSEMBLY PROTEIN COX11, MITOCHONDRIAL-RELATED"/>
    <property type="match status" value="1"/>
</dbReference>
<evidence type="ECO:0000256" key="9">
    <source>
        <dbReference type="ARBA" id="ARBA00023136"/>
    </source>
</evidence>
<dbReference type="InterPro" id="IPR007533">
    <property type="entry name" value="Cyt_c_oxidase_assmbl_CtaG"/>
</dbReference>
<gene>
    <name evidence="11" type="ORF">SAMN04488068_1715</name>
</gene>
<proteinExistence type="inferred from homology"/>
<evidence type="ECO:0000256" key="2">
    <source>
        <dbReference type="ARBA" id="ARBA00004382"/>
    </source>
</evidence>
<keyword evidence="5 10" id="KW-0812">Transmembrane</keyword>
<dbReference type="GO" id="GO:0005507">
    <property type="term" value="F:copper ion binding"/>
    <property type="evidence" value="ECO:0007669"/>
    <property type="project" value="InterPro"/>
</dbReference>
<dbReference type="OrthoDB" id="9804841at2"/>
<keyword evidence="9 10" id="KW-0472">Membrane</keyword>
<evidence type="ECO:0000313" key="11">
    <source>
        <dbReference type="EMBL" id="SHG86272.1"/>
    </source>
</evidence>
<keyword evidence="7 10" id="KW-1133">Transmembrane helix</keyword>
<name>A0A1M5NA03_9GAMM</name>
<evidence type="ECO:0000256" key="4">
    <source>
        <dbReference type="ARBA" id="ARBA00015384"/>
    </source>
</evidence>
<dbReference type="Proteomes" id="UP000199758">
    <property type="component" value="Unassembled WGS sequence"/>
</dbReference>
<dbReference type="InterPro" id="IPR023471">
    <property type="entry name" value="CtaG/Cox11_dom_sf"/>
</dbReference>
<comment type="similarity">
    <text evidence="3">Belongs to the COX11/CtaG family.</text>
</comment>
<evidence type="ECO:0000256" key="1">
    <source>
        <dbReference type="ARBA" id="ARBA00004007"/>
    </source>
</evidence>
<evidence type="ECO:0000256" key="8">
    <source>
        <dbReference type="ARBA" id="ARBA00023008"/>
    </source>
</evidence>
<evidence type="ECO:0000256" key="5">
    <source>
        <dbReference type="ARBA" id="ARBA00022692"/>
    </source>
</evidence>
<evidence type="ECO:0000313" key="12">
    <source>
        <dbReference type="Proteomes" id="UP000199758"/>
    </source>
</evidence>
<evidence type="ECO:0000256" key="6">
    <source>
        <dbReference type="ARBA" id="ARBA00022968"/>
    </source>
</evidence>
<sequence length="192" mass="20842">MPDSRQRAVTSAKRNALTLVAVVLGMFGFGYAMVPLYSALCEIAGFNGKTSTEAVVESGVPAVDTSRSIKVQFLTTVNGGRNWEFKPMQSSVMVHPGEFATVVFHARNTESADLVAQAIPNVAPVEAARYLRKSECFCFNNQPFKAGEEKMMPVRFVLDRDIPDEVDTVTLSYTFFDVTQSAAQSAAASPNS</sequence>
<protein>
    <recommendedName>
        <fullName evidence="4">Cytochrome c oxidase assembly protein CtaG</fullName>
    </recommendedName>
</protein>
<dbReference type="Pfam" id="PF04442">
    <property type="entry name" value="CtaG_Cox11"/>
    <property type="match status" value="1"/>
</dbReference>
<dbReference type="NCBIfam" id="NF003465">
    <property type="entry name" value="PRK05089.1"/>
    <property type="match status" value="1"/>
</dbReference>
<dbReference type="SUPFAM" id="SSF110111">
    <property type="entry name" value="Ctag/Cox11"/>
    <property type="match status" value="1"/>
</dbReference>
<evidence type="ECO:0000256" key="10">
    <source>
        <dbReference type="SAM" id="Phobius"/>
    </source>
</evidence>
<dbReference type="GO" id="GO:0005886">
    <property type="term" value="C:plasma membrane"/>
    <property type="evidence" value="ECO:0007669"/>
    <property type="project" value="UniProtKB-SubCell"/>
</dbReference>
<dbReference type="Gene3D" id="2.60.370.10">
    <property type="entry name" value="Ctag/Cox11"/>
    <property type="match status" value="1"/>
</dbReference>
<dbReference type="PIRSF" id="PIRSF005413">
    <property type="entry name" value="COX11"/>
    <property type="match status" value="1"/>
</dbReference>
<accession>A0A1M5NA03</accession>
<comment type="subcellular location">
    <subcellularLocation>
        <location evidence="2">Cell inner membrane</location>
        <topology evidence="2">Single-pass type II membrane protein</topology>
        <orientation evidence="2">Periplasmic side</orientation>
    </subcellularLocation>
</comment>
<comment type="function">
    <text evidence="1">Exerts its effect at some terminal stage of cytochrome c oxidase synthesis, probably by being involved in the insertion of the copper B into subunit I.</text>
</comment>
<reference evidence="11 12" key="1">
    <citation type="submission" date="2016-11" db="EMBL/GenBank/DDBJ databases">
        <authorList>
            <person name="Jaros S."/>
            <person name="Januszkiewicz K."/>
            <person name="Wedrychowicz H."/>
        </authorList>
    </citation>
    <scope>NUCLEOTIDE SEQUENCE [LARGE SCALE GENOMIC DNA]</scope>
    <source>
        <strain evidence="11 12">CGMCC 1.7049</strain>
    </source>
</reference>
<organism evidence="11 12">
    <name type="scientific">Hydrocarboniphaga daqingensis</name>
    <dbReference type="NCBI Taxonomy" id="490188"/>
    <lineage>
        <taxon>Bacteria</taxon>
        <taxon>Pseudomonadati</taxon>
        <taxon>Pseudomonadota</taxon>
        <taxon>Gammaproteobacteria</taxon>
        <taxon>Nevskiales</taxon>
        <taxon>Nevskiaceae</taxon>
        <taxon>Hydrocarboniphaga</taxon>
    </lineage>
</organism>
<dbReference type="STRING" id="490188.SAMN04488068_1715"/>
<feature type="transmembrane region" description="Helical" evidence="10">
    <location>
        <begin position="16"/>
        <end position="37"/>
    </location>
</feature>
<dbReference type="EMBL" id="FQWZ01000003">
    <property type="protein sequence ID" value="SHG86272.1"/>
    <property type="molecule type" value="Genomic_DNA"/>
</dbReference>
<dbReference type="RefSeq" id="WP_072896477.1">
    <property type="nucleotide sequence ID" value="NZ_FQWZ01000003.1"/>
</dbReference>
<dbReference type="AlphaFoldDB" id="A0A1M5NA03"/>
<keyword evidence="12" id="KW-1185">Reference proteome</keyword>
<keyword evidence="8" id="KW-0186">Copper</keyword>